<gene>
    <name evidence="1" type="ORF">QFZ36_002659</name>
</gene>
<name>A0ABU0PM98_9MICC</name>
<comment type="caution">
    <text evidence="1">The sequence shown here is derived from an EMBL/GenBank/DDBJ whole genome shotgun (WGS) entry which is preliminary data.</text>
</comment>
<dbReference type="EMBL" id="JAUSXB010000001">
    <property type="protein sequence ID" value="MDQ0675098.1"/>
    <property type="molecule type" value="Genomic_DNA"/>
</dbReference>
<protein>
    <submittedName>
        <fullName evidence="1">Uncharacterized protein</fullName>
    </submittedName>
</protein>
<sequence>MSKTFSGIAAGGTPELFECEPVKWMLCRLNSTLREAGLLSVNGQSGQEIELVLVEPADLAALNLAGLRAPASASESYSLRIDAKEHGGRRITIAATDDRGYAYAIGDIEGRVHSDGFEGLVPGFEDSQKPAVPLRGIQRNFSSIHEDGLWFHDRQFWAEYLDHLAAQRFNRFHLALGMQYNYGTGWESRTATDNYLVFAYPFLLDVPGYQVRAEGVSKEERDRNMEALAFIARETKRRGMSFQLGLWNHAYDFGYDSKHWYPILGISPEIHAGYSAAAVKLLLERVPEIEGITFRVHHEGGVHEEGHEVFWGKVFDAISSVGRPIEVDMHAKGVDQALVDAAAKPNIRTMISAKYWAEHMGLAYHQLSIRQHERNPLNFAGKDASVTGVTDGARRFTRYGYADYLSEDRATDVIYRMWPGTQKLLLWGDPALARGFGQFATFGGSRGLEFCEPLTFKGRRGTGEPGRRDPYVRDDLRLGVHDWKKYRYTYALWGQHLYNPECDTAVWQRVLREDYGDAYPHFEVALAHLSRVLPLVTVVHGVSGANNFYSPEMYVDLPISAWKLSMHYAWDTPQPGTWEGVSPFDPELFYGIGEYVDAALSGKLQPKYTPLEVASWIDGMVSEGVTALAEIEKCRLADNPQAQRTIIDLQIIVQLGRFFSSKFRAAVEYAFFRRTGSVDYLQESARLLKNAHAAYASIPTLANGIYQEDIAFGVGLSDRGSWSDRIMAMREDLHLLNMELTEARNNSGTKPASQVTHRMERWQAEASFVPCPPFMRGDPLTVILHSSDPSISGSVLRYSHVNHAEDFDCLEMERAGDGFVAVIPGEYTSSSYPIMFFAEVRRDGEPPVFIPALNNTFSNQPYVVVHSSKTQLSDIVL</sequence>
<organism evidence="1 2">
    <name type="scientific">Pseudarthrobacter siccitolerans</name>
    <dbReference type="NCBI Taxonomy" id="861266"/>
    <lineage>
        <taxon>Bacteria</taxon>
        <taxon>Bacillati</taxon>
        <taxon>Actinomycetota</taxon>
        <taxon>Actinomycetes</taxon>
        <taxon>Micrococcales</taxon>
        <taxon>Micrococcaceae</taxon>
        <taxon>Pseudarthrobacter</taxon>
    </lineage>
</organism>
<evidence type="ECO:0000313" key="1">
    <source>
        <dbReference type="EMBL" id="MDQ0675098.1"/>
    </source>
</evidence>
<accession>A0ABU0PM98</accession>
<reference evidence="1 2" key="1">
    <citation type="submission" date="2023-07" db="EMBL/GenBank/DDBJ databases">
        <title>Comparative genomics of wheat-associated soil bacteria to identify genetic determinants of phenazine resistance.</title>
        <authorList>
            <person name="Mouncey N."/>
        </authorList>
    </citation>
    <scope>NUCLEOTIDE SEQUENCE [LARGE SCALE GENOMIC DNA]</scope>
    <source>
        <strain evidence="1 2">W1I3</strain>
    </source>
</reference>
<dbReference type="Proteomes" id="UP001236806">
    <property type="component" value="Unassembled WGS sequence"/>
</dbReference>
<evidence type="ECO:0000313" key="2">
    <source>
        <dbReference type="Proteomes" id="UP001236806"/>
    </source>
</evidence>
<keyword evidence="2" id="KW-1185">Reference proteome</keyword>
<proteinExistence type="predicted"/>
<dbReference type="RefSeq" id="WP_306637137.1">
    <property type="nucleotide sequence ID" value="NZ_JAUSXB010000001.1"/>
</dbReference>